<name>A0A6A6CJI5_ZASCE</name>
<protein>
    <submittedName>
        <fullName evidence="1">Uncharacterized protein</fullName>
    </submittedName>
</protein>
<dbReference type="InterPro" id="IPR036188">
    <property type="entry name" value="FAD/NAD-bd_sf"/>
</dbReference>
<organism evidence="1 2">
    <name type="scientific">Zasmidium cellare ATCC 36951</name>
    <dbReference type="NCBI Taxonomy" id="1080233"/>
    <lineage>
        <taxon>Eukaryota</taxon>
        <taxon>Fungi</taxon>
        <taxon>Dikarya</taxon>
        <taxon>Ascomycota</taxon>
        <taxon>Pezizomycotina</taxon>
        <taxon>Dothideomycetes</taxon>
        <taxon>Dothideomycetidae</taxon>
        <taxon>Mycosphaerellales</taxon>
        <taxon>Mycosphaerellaceae</taxon>
        <taxon>Zasmidium</taxon>
    </lineage>
</organism>
<gene>
    <name evidence="1" type="ORF">M409DRAFT_23601</name>
</gene>
<proteinExistence type="predicted"/>
<dbReference type="RefSeq" id="XP_033666758.1">
    <property type="nucleotide sequence ID" value="XM_033806859.1"/>
</dbReference>
<sequence length="178" mass="19704">MLPGAASVSNAAIEDAAILSECVSALPLKDAIQAYQSIRKRRNDRIWEISLISQRNVSAYTSTSSYESTAALRDERLKEATRELAESLKLSSVERKLLQTSRMEDDAAVFPSPALTKWLYGYDAIAIVSSITLYVEHRLKDTESKLYHVESSNDLIIAIGILLIGKSPAACLVKLYHE</sequence>
<dbReference type="GeneID" id="54560131"/>
<keyword evidence="2" id="KW-1185">Reference proteome</keyword>
<dbReference type="Gene3D" id="3.50.50.60">
    <property type="entry name" value="FAD/NAD(P)-binding domain"/>
    <property type="match status" value="1"/>
</dbReference>
<evidence type="ECO:0000313" key="2">
    <source>
        <dbReference type="Proteomes" id="UP000799537"/>
    </source>
</evidence>
<dbReference type="Proteomes" id="UP000799537">
    <property type="component" value="Unassembled WGS sequence"/>
</dbReference>
<dbReference type="EMBL" id="ML993598">
    <property type="protein sequence ID" value="KAF2165869.1"/>
    <property type="molecule type" value="Genomic_DNA"/>
</dbReference>
<dbReference type="AlphaFoldDB" id="A0A6A6CJI5"/>
<reference evidence="1" key="1">
    <citation type="journal article" date="2020" name="Stud. Mycol.">
        <title>101 Dothideomycetes genomes: a test case for predicting lifestyles and emergence of pathogens.</title>
        <authorList>
            <person name="Haridas S."/>
            <person name="Albert R."/>
            <person name="Binder M."/>
            <person name="Bloem J."/>
            <person name="Labutti K."/>
            <person name="Salamov A."/>
            <person name="Andreopoulos B."/>
            <person name="Baker S."/>
            <person name="Barry K."/>
            <person name="Bills G."/>
            <person name="Bluhm B."/>
            <person name="Cannon C."/>
            <person name="Castanera R."/>
            <person name="Culley D."/>
            <person name="Daum C."/>
            <person name="Ezra D."/>
            <person name="Gonzalez J."/>
            <person name="Henrissat B."/>
            <person name="Kuo A."/>
            <person name="Liang C."/>
            <person name="Lipzen A."/>
            <person name="Lutzoni F."/>
            <person name="Magnuson J."/>
            <person name="Mondo S."/>
            <person name="Nolan M."/>
            <person name="Ohm R."/>
            <person name="Pangilinan J."/>
            <person name="Park H.-J."/>
            <person name="Ramirez L."/>
            <person name="Alfaro M."/>
            <person name="Sun H."/>
            <person name="Tritt A."/>
            <person name="Yoshinaga Y."/>
            <person name="Zwiers L.-H."/>
            <person name="Turgeon B."/>
            <person name="Goodwin S."/>
            <person name="Spatafora J."/>
            <person name="Crous P."/>
            <person name="Grigoriev I."/>
        </authorList>
    </citation>
    <scope>NUCLEOTIDE SEQUENCE</scope>
    <source>
        <strain evidence="1">ATCC 36951</strain>
    </source>
</reference>
<evidence type="ECO:0000313" key="1">
    <source>
        <dbReference type="EMBL" id="KAF2165869.1"/>
    </source>
</evidence>
<accession>A0A6A6CJI5</accession>